<feature type="region of interest" description="Disordered" evidence="1">
    <location>
        <begin position="279"/>
        <end position="321"/>
    </location>
</feature>
<proteinExistence type="predicted"/>
<accession>A0A0G4GAQ3</accession>
<gene>
    <name evidence="4" type="ORF">Cvel_4443</name>
</gene>
<dbReference type="AlphaFoldDB" id="A0A0G4GAQ3"/>
<evidence type="ECO:0000256" key="2">
    <source>
        <dbReference type="SAM" id="Phobius"/>
    </source>
</evidence>
<keyword evidence="2" id="KW-1133">Transmembrane helix</keyword>
<evidence type="ECO:0000313" key="4">
    <source>
        <dbReference type="EMBL" id="CEM26086.1"/>
    </source>
</evidence>
<feature type="region of interest" description="Disordered" evidence="1">
    <location>
        <begin position="340"/>
        <end position="394"/>
    </location>
</feature>
<reference evidence="4" key="1">
    <citation type="submission" date="2014-11" db="EMBL/GenBank/DDBJ databases">
        <authorList>
            <person name="Otto D Thomas"/>
            <person name="Naeem Raeece"/>
        </authorList>
    </citation>
    <scope>NUCLEOTIDE SEQUENCE</scope>
</reference>
<feature type="compositionally biased region" description="Polar residues" evidence="1">
    <location>
        <begin position="340"/>
        <end position="354"/>
    </location>
</feature>
<feature type="compositionally biased region" description="Basic and acidic residues" evidence="1">
    <location>
        <begin position="279"/>
        <end position="294"/>
    </location>
</feature>
<feature type="transmembrane region" description="Helical" evidence="2">
    <location>
        <begin position="138"/>
        <end position="160"/>
    </location>
</feature>
<name>A0A0G4GAQ3_9ALVE</name>
<keyword evidence="2" id="KW-0812">Transmembrane</keyword>
<feature type="signal peptide" evidence="3">
    <location>
        <begin position="1"/>
        <end position="24"/>
    </location>
</feature>
<feature type="region of interest" description="Disordered" evidence="1">
    <location>
        <begin position="24"/>
        <end position="45"/>
    </location>
</feature>
<dbReference type="VEuPathDB" id="CryptoDB:Cvel_4443"/>
<organism evidence="4">
    <name type="scientific">Chromera velia CCMP2878</name>
    <dbReference type="NCBI Taxonomy" id="1169474"/>
    <lineage>
        <taxon>Eukaryota</taxon>
        <taxon>Sar</taxon>
        <taxon>Alveolata</taxon>
        <taxon>Colpodellida</taxon>
        <taxon>Chromeraceae</taxon>
        <taxon>Chromera</taxon>
    </lineage>
</organism>
<feature type="chain" id="PRO_5005189746" evidence="3">
    <location>
        <begin position="25"/>
        <end position="481"/>
    </location>
</feature>
<keyword evidence="3" id="KW-0732">Signal</keyword>
<feature type="compositionally biased region" description="Low complexity" evidence="1">
    <location>
        <begin position="203"/>
        <end position="212"/>
    </location>
</feature>
<feature type="region of interest" description="Disordered" evidence="1">
    <location>
        <begin position="239"/>
        <end position="260"/>
    </location>
</feature>
<evidence type="ECO:0000256" key="1">
    <source>
        <dbReference type="SAM" id="MobiDB-lite"/>
    </source>
</evidence>
<feature type="compositionally biased region" description="Basic residues" evidence="1">
    <location>
        <begin position="364"/>
        <end position="380"/>
    </location>
</feature>
<sequence length="481" mass="49837">MSSLRLSWAVLSLLLLHALSDSGGVPGAQEDHNLRSSGGDADNENRMLLEEKVDATEATRHLMAVAGQGVEKVQGDVEGEDCDGDGCSLLRGLEAAAAAAGGGRSLTGTSEQVGPRALLSDPGSLAGALMFEVQGFSVVMIAATGLALILIGAILFYVFYSRSRGQGQGGGVLGWMLGTNKSAENGGPAVTPHQSGSGRDTCEVSSVTSPSESTHDIERIADDRLLDVAVPDEHPVESIAKSTLKPAVPSMPSSHSAGLPGATERELVNLVRSLSDAELKDMDLDGAGDGEREGAQGSSSSSSSAEGGTSSEWGPSRDPPSLLVAFEQIGSDTPLSLPSTGILTAASPSKSPNVKTLKLPPRPLTKHNKHFRRPLAHRPPPKSPPGPDRENAPLHATWSLRGPYARFQHPPTFNKIVARPPASKPLRFYGTALTPLVELPTPSSTGRHGGGDGPGAGVAEILQMHANGSGGGILAERRYSQ</sequence>
<feature type="region of interest" description="Disordered" evidence="1">
    <location>
        <begin position="184"/>
        <end position="216"/>
    </location>
</feature>
<feature type="compositionally biased region" description="Low complexity" evidence="1">
    <location>
        <begin position="295"/>
        <end position="314"/>
    </location>
</feature>
<evidence type="ECO:0000256" key="3">
    <source>
        <dbReference type="SAM" id="SignalP"/>
    </source>
</evidence>
<protein>
    <submittedName>
        <fullName evidence="4">Uncharacterized protein</fullName>
    </submittedName>
</protein>
<keyword evidence="2" id="KW-0472">Membrane</keyword>
<dbReference type="EMBL" id="CDMZ01001037">
    <property type="protein sequence ID" value="CEM26086.1"/>
    <property type="molecule type" value="Genomic_DNA"/>
</dbReference>